<evidence type="ECO:0000313" key="4">
    <source>
        <dbReference type="Proteomes" id="UP000035444"/>
    </source>
</evidence>
<dbReference type="OrthoDB" id="198783at2"/>
<dbReference type="Gene3D" id="3.40.50.720">
    <property type="entry name" value="NAD(P)-binding Rossmann-like Domain"/>
    <property type="match status" value="1"/>
</dbReference>
<dbReference type="GO" id="GO:0016020">
    <property type="term" value="C:membrane"/>
    <property type="evidence" value="ECO:0007669"/>
    <property type="project" value="TreeGrafter"/>
</dbReference>
<dbReference type="GO" id="GO:0016491">
    <property type="term" value="F:oxidoreductase activity"/>
    <property type="evidence" value="ECO:0007669"/>
    <property type="project" value="UniProtKB-KW"/>
</dbReference>
<organism evidence="3 4">
    <name type="scientific">Kiloniella spongiae</name>
    <dbReference type="NCBI Taxonomy" id="1489064"/>
    <lineage>
        <taxon>Bacteria</taxon>
        <taxon>Pseudomonadati</taxon>
        <taxon>Pseudomonadota</taxon>
        <taxon>Alphaproteobacteria</taxon>
        <taxon>Rhodospirillales</taxon>
        <taxon>Kiloniellaceae</taxon>
        <taxon>Kiloniella</taxon>
    </lineage>
</organism>
<dbReference type="PANTHER" id="PTHR44196:SF4">
    <property type="entry name" value="SHORT CHAIN DEHYDROGENASE"/>
    <property type="match status" value="1"/>
</dbReference>
<dbReference type="STRING" id="1489064.WH96_13670"/>
<evidence type="ECO:0000313" key="3">
    <source>
        <dbReference type="EMBL" id="KLN60226.1"/>
    </source>
</evidence>
<comment type="similarity">
    <text evidence="1">Belongs to the short-chain dehydrogenases/reductases (SDR) family.</text>
</comment>
<keyword evidence="4" id="KW-1185">Reference proteome</keyword>
<proteinExistence type="inferred from homology"/>
<evidence type="ECO:0000256" key="1">
    <source>
        <dbReference type="ARBA" id="ARBA00006484"/>
    </source>
</evidence>
<accession>A0A0H2MDD7</accession>
<dbReference type="PRINTS" id="PR00081">
    <property type="entry name" value="GDHRDH"/>
</dbReference>
<gene>
    <name evidence="3" type="ORF">WH96_13670</name>
</gene>
<dbReference type="PANTHER" id="PTHR44196">
    <property type="entry name" value="DEHYDROGENASE/REDUCTASE SDR FAMILY MEMBER 7B"/>
    <property type="match status" value="1"/>
</dbReference>
<name>A0A0H2MDD7_9PROT</name>
<comment type="caution">
    <text evidence="3">The sequence shown here is derived from an EMBL/GenBank/DDBJ whole genome shotgun (WGS) entry which is preliminary data.</text>
</comment>
<reference evidence="3 4" key="1">
    <citation type="submission" date="2015-03" db="EMBL/GenBank/DDBJ databases">
        <title>Genome Sequence of Kiloniella spongiae MEBiC09566, isolated from a marine sponge.</title>
        <authorList>
            <person name="Shao Z."/>
            <person name="Wang L."/>
            <person name="Li X."/>
        </authorList>
    </citation>
    <scope>NUCLEOTIDE SEQUENCE [LARGE SCALE GENOMIC DNA]</scope>
    <source>
        <strain evidence="3 4">MEBiC09566</strain>
    </source>
</reference>
<dbReference type="Pfam" id="PF00106">
    <property type="entry name" value="adh_short"/>
    <property type="match status" value="1"/>
</dbReference>
<dbReference type="InterPro" id="IPR002347">
    <property type="entry name" value="SDR_fam"/>
</dbReference>
<dbReference type="RefSeq" id="WP_047764757.1">
    <property type="nucleotide sequence ID" value="NZ_LAQL01000008.1"/>
</dbReference>
<evidence type="ECO:0000256" key="2">
    <source>
        <dbReference type="ARBA" id="ARBA00023002"/>
    </source>
</evidence>
<dbReference type="InterPro" id="IPR036291">
    <property type="entry name" value="NAD(P)-bd_dom_sf"/>
</dbReference>
<dbReference type="SUPFAM" id="SSF51735">
    <property type="entry name" value="NAD(P)-binding Rossmann-fold domains"/>
    <property type="match status" value="1"/>
</dbReference>
<keyword evidence="2" id="KW-0560">Oxidoreductase</keyword>
<sequence length="240" mass="26137">MSEVTNGRLEGRLALITGASRGIGRAVAKRYAKEGAQLLLMARTVGALEEVDDEIRSEGGKNPVLIPHDLKNMDGLDQLGASLYDRYGKLDILVGNAGSLGPLSPVGHIKPKIWQETFDINVTANYRLIRSLDPLLKKSEAGRAIFVTTGSTAKAYWGLYKASKAALNTLVQSYACEIEKTNVKANLISPGPIRTTMREKAFPGEDPMTLRTPEEITDTFVDLASVDCTVNGQFIDLREE</sequence>
<protein>
    <submittedName>
        <fullName evidence="3">Oxidoreductase</fullName>
    </submittedName>
</protein>
<dbReference type="Proteomes" id="UP000035444">
    <property type="component" value="Unassembled WGS sequence"/>
</dbReference>
<dbReference type="EMBL" id="LAQL01000008">
    <property type="protein sequence ID" value="KLN60226.1"/>
    <property type="molecule type" value="Genomic_DNA"/>
</dbReference>
<dbReference type="AlphaFoldDB" id="A0A0H2MDD7"/>